<dbReference type="Gene3D" id="3.30.390.30">
    <property type="match status" value="1"/>
</dbReference>
<comment type="cofactor">
    <cofactor evidence="1">
        <name>FAD</name>
        <dbReference type="ChEBI" id="CHEBI:57692"/>
    </cofactor>
</comment>
<reference evidence="7 8" key="1">
    <citation type="submission" date="2017-05" db="EMBL/GenBank/DDBJ databases">
        <title>Isolation of Rhodococcus sp. S2-17 biodegrading of BP-3.</title>
        <authorList>
            <person name="Lee Y."/>
            <person name="Kim K.H."/>
            <person name="Chun B.H."/>
            <person name="Jung H.S."/>
            <person name="Jeon C.O."/>
        </authorList>
    </citation>
    <scope>NUCLEOTIDE SEQUENCE [LARGE SCALE GENOMIC DNA]</scope>
    <source>
        <strain evidence="7 8">S2-17</strain>
    </source>
</reference>
<dbReference type="EMBL" id="CP021354">
    <property type="protein sequence ID" value="AWK73905.1"/>
    <property type="molecule type" value="Genomic_DNA"/>
</dbReference>
<evidence type="ECO:0000313" key="7">
    <source>
        <dbReference type="EMBL" id="AWK73905.1"/>
    </source>
</evidence>
<sequence length="414" mass="43749">MKNSYDALIVGAGHAGAHTALALRQNGFGGSVALLGDEPEPPYERPPLSKEFLNGDKQFDRLLIRPVPFWAERAVQMLPGRRVVAVDPVARTVGTTAGEEFTYGRLVWATGGRARALTCPGAGAAGVHSLRTRADAERIQLALPDIQHVVIIGGGYIGLEVAAALATKGKSVTVLEACERVLARVAGEELSRFYEAEHRARGVDVRLGAKVDAIETKDGRVTGVCLADGTVLPAEMVVVGIGIIPAVEPLVDAGAEGGNGVAVDAFMRTSLPDVLAVGDCAFHANPFADGERVRLESVQNAVDTAATAGRTLVGNPLPYHAVPWFWSNQFDLKLQTMGLSTGYDQTVVRGEMATRSFSLVYLRRGRVIALDCINATRDFAQGRALVTEGAQIEPALLADASIPLKQAKVMGAPA</sequence>
<dbReference type="Pfam" id="PF14759">
    <property type="entry name" value="Reductase_C"/>
    <property type="match status" value="1"/>
</dbReference>
<dbReference type="RefSeq" id="WP_109332376.1">
    <property type="nucleotide sequence ID" value="NZ_CP021354.1"/>
</dbReference>
<proteinExistence type="predicted"/>
<evidence type="ECO:0000256" key="3">
    <source>
        <dbReference type="ARBA" id="ARBA00022827"/>
    </source>
</evidence>
<dbReference type="InterPro" id="IPR028202">
    <property type="entry name" value="Reductase_C"/>
</dbReference>
<dbReference type="PANTHER" id="PTHR43557:SF2">
    <property type="entry name" value="RIESKE DOMAIN-CONTAINING PROTEIN-RELATED"/>
    <property type="match status" value="1"/>
</dbReference>
<gene>
    <name evidence="7" type="ORF">CBI38_22425</name>
</gene>
<dbReference type="GO" id="GO:0016651">
    <property type="term" value="F:oxidoreductase activity, acting on NAD(P)H"/>
    <property type="evidence" value="ECO:0007669"/>
    <property type="project" value="TreeGrafter"/>
</dbReference>
<feature type="domain" description="FAD/NAD(P)-binding" evidence="5">
    <location>
        <begin position="5"/>
        <end position="305"/>
    </location>
</feature>
<name>A0A2S2BZ38_9NOCA</name>
<dbReference type="GO" id="GO:0005737">
    <property type="term" value="C:cytoplasm"/>
    <property type="evidence" value="ECO:0007669"/>
    <property type="project" value="TreeGrafter"/>
</dbReference>
<dbReference type="KEGG" id="roz:CBI38_22425"/>
<feature type="domain" description="Reductase C-terminal" evidence="6">
    <location>
        <begin position="324"/>
        <end position="407"/>
    </location>
</feature>
<dbReference type="PRINTS" id="PR00411">
    <property type="entry name" value="PNDRDTASEI"/>
</dbReference>
<evidence type="ECO:0000313" key="8">
    <source>
        <dbReference type="Proteomes" id="UP000245711"/>
    </source>
</evidence>
<dbReference type="Gene3D" id="3.50.50.60">
    <property type="entry name" value="FAD/NAD(P)-binding domain"/>
    <property type="match status" value="2"/>
</dbReference>
<keyword evidence="8" id="KW-1185">Reference proteome</keyword>
<evidence type="ECO:0000256" key="1">
    <source>
        <dbReference type="ARBA" id="ARBA00001974"/>
    </source>
</evidence>
<protein>
    <submittedName>
        <fullName evidence="7">Pyridine nucleotide-disulfide oxidoreductase</fullName>
    </submittedName>
</protein>
<keyword evidence="4" id="KW-0560">Oxidoreductase</keyword>
<accession>A0A2S2BZ38</accession>
<dbReference type="PANTHER" id="PTHR43557">
    <property type="entry name" value="APOPTOSIS-INDUCING FACTOR 1"/>
    <property type="match status" value="1"/>
</dbReference>
<dbReference type="AlphaFoldDB" id="A0A2S2BZ38"/>
<dbReference type="InterPro" id="IPR036188">
    <property type="entry name" value="FAD/NAD-bd_sf"/>
</dbReference>
<evidence type="ECO:0000259" key="5">
    <source>
        <dbReference type="Pfam" id="PF07992"/>
    </source>
</evidence>
<dbReference type="Pfam" id="PF07992">
    <property type="entry name" value="Pyr_redox_2"/>
    <property type="match status" value="1"/>
</dbReference>
<dbReference type="Proteomes" id="UP000245711">
    <property type="component" value="Chromosome"/>
</dbReference>
<keyword evidence="3" id="KW-0274">FAD</keyword>
<evidence type="ECO:0000259" key="6">
    <source>
        <dbReference type="Pfam" id="PF14759"/>
    </source>
</evidence>
<evidence type="ECO:0000256" key="2">
    <source>
        <dbReference type="ARBA" id="ARBA00022630"/>
    </source>
</evidence>
<dbReference type="InterPro" id="IPR016156">
    <property type="entry name" value="FAD/NAD-linked_Rdtase_dimer_sf"/>
</dbReference>
<keyword evidence="2" id="KW-0285">Flavoprotein</keyword>
<dbReference type="InterPro" id="IPR050446">
    <property type="entry name" value="FAD-oxidoreductase/Apoptosis"/>
</dbReference>
<dbReference type="SUPFAM" id="SSF51905">
    <property type="entry name" value="FAD/NAD(P)-binding domain"/>
    <property type="match status" value="1"/>
</dbReference>
<dbReference type="InterPro" id="IPR023753">
    <property type="entry name" value="FAD/NAD-binding_dom"/>
</dbReference>
<evidence type="ECO:0000256" key="4">
    <source>
        <dbReference type="ARBA" id="ARBA00023002"/>
    </source>
</evidence>
<organism evidence="7 8">
    <name type="scientific">Rhodococcus oxybenzonivorans</name>
    <dbReference type="NCBI Taxonomy" id="1990687"/>
    <lineage>
        <taxon>Bacteria</taxon>
        <taxon>Bacillati</taxon>
        <taxon>Actinomycetota</taxon>
        <taxon>Actinomycetes</taxon>
        <taxon>Mycobacteriales</taxon>
        <taxon>Nocardiaceae</taxon>
        <taxon>Rhodococcus</taxon>
    </lineage>
</organism>
<dbReference type="SUPFAM" id="SSF55424">
    <property type="entry name" value="FAD/NAD-linked reductases, dimerisation (C-terminal) domain"/>
    <property type="match status" value="1"/>
</dbReference>
<dbReference type="OrthoDB" id="3568330at2"/>
<dbReference type="PRINTS" id="PR00368">
    <property type="entry name" value="FADPNR"/>
</dbReference>